<evidence type="ECO:0000313" key="2">
    <source>
        <dbReference type="Proteomes" id="UP001341840"/>
    </source>
</evidence>
<evidence type="ECO:0000313" key="1">
    <source>
        <dbReference type="EMBL" id="MED6198856.1"/>
    </source>
</evidence>
<protein>
    <submittedName>
        <fullName evidence="1">Uncharacterized protein</fullName>
    </submittedName>
</protein>
<proteinExistence type="predicted"/>
<dbReference type="EMBL" id="JASCZI010212243">
    <property type="protein sequence ID" value="MED6198856.1"/>
    <property type="molecule type" value="Genomic_DNA"/>
</dbReference>
<name>A0ABU6XLT2_9FABA</name>
<reference evidence="1 2" key="1">
    <citation type="journal article" date="2023" name="Plants (Basel)">
        <title>Bridging the Gap: Combining Genomics and Transcriptomics Approaches to Understand Stylosanthes scabra, an Orphan Legume from the Brazilian Caatinga.</title>
        <authorList>
            <person name="Ferreira-Neto J.R.C."/>
            <person name="da Silva M.D."/>
            <person name="Binneck E."/>
            <person name="de Melo N.F."/>
            <person name="da Silva R.H."/>
            <person name="de Melo A.L.T.M."/>
            <person name="Pandolfi V."/>
            <person name="Bustamante F.O."/>
            <person name="Brasileiro-Vidal A.C."/>
            <person name="Benko-Iseppon A.M."/>
        </authorList>
    </citation>
    <scope>NUCLEOTIDE SEQUENCE [LARGE SCALE GENOMIC DNA]</scope>
    <source>
        <tissue evidence="1">Leaves</tissue>
    </source>
</reference>
<organism evidence="1 2">
    <name type="scientific">Stylosanthes scabra</name>
    <dbReference type="NCBI Taxonomy" id="79078"/>
    <lineage>
        <taxon>Eukaryota</taxon>
        <taxon>Viridiplantae</taxon>
        <taxon>Streptophyta</taxon>
        <taxon>Embryophyta</taxon>
        <taxon>Tracheophyta</taxon>
        <taxon>Spermatophyta</taxon>
        <taxon>Magnoliopsida</taxon>
        <taxon>eudicotyledons</taxon>
        <taxon>Gunneridae</taxon>
        <taxon>Pentapetalae</taxon>
        <taxon>rosids</taxon>
        <taxon>fabids</taxon>
        <taxon>Fabales</taxon>
        <taxon>Fabaceae</taxon>
        <taxon>Papilionoideae</taxon>
        <taxon>50 kb inversion clade</taxon>
        <taxon>dalbergioids sensu lato</taxon>
        <taxon>Dalbergieae</taxon>
        <taxon>Pterocarpus clade</taxon>
        <taxon>Stylosanthes</taxon>
    </lineage>
</organism>
<accession>A0ABU6XLT2</accession>
<dbReference type="Proteomes" id="UP001341840">
    <property type="component" value="Unassembled WGS sequence"/>
</dbReference>
<keyword evidence="2" id="KW-1185">Reference proteome</keyword>
<gene>
    <name evidence="1" type="ORF">PIB30_070478</name>
</gene>
<comment type="caution">
    <text evidence="1">The sequence shown here is derived from an EMBL/GenBank/DDBJ whole genome shotgun (WGS) entry which is preliminary data.</text>
</comment>
<sequence>MNVLRVTLRESKHHEGACKANDPTYDNSELSDVVNDWGVFGLTSRFTGRYIRNIRKGTPNPGLVLDWSGLAKVTDRVKQAERRRLSLDSLVLCIFRPEWHLPHEVEDALAILVVGTNPITVRESSPLP</sequence>